<evidence type="ECO:0000313" key="4">
    <source>
        <dbReference type="Proteomes" id="UP000481153"/>
    </source>
</evidence>
<feature type="compositionally biased region" description="Low complexity" evidence="2">
    <location>
        <begin position="431"/>
        <end position="445"/>
    </location>
</feature>
<sequence>MHCCRYDETHQVDPVSSVNRADLMLCSVERSNISERSSQMSNGMMQSPNVEEGDIINVRSVPTLPTQPKNIADLAKAHHAMTKNAVAKANADAARHKAKVSQLTVELSTLKTKITPIEASTAAASEANEEMIKSLETEREELKSQVQNINAAWTKEKAEHDVVVKTLRGQVSSLEESTRALMFDLDKNQQEKADLTDQLSALNGKLNFANSHVNDLEAVLRKTEAASAANERMMRRLEDEREDLQAQVETLTGTQANERSEYDTTIKLLENKVEALLEANASAGILMADLRAEISSVESNATDMAAMHESVLAVQQRESLQLKDQINKYRRRRHARRMLATLRSDFCNVKALKDDKRNLQEQLKKVERELGEKAALEEAIRKMQKELEMMRQTLERVRSASDFDLSTSEVELMHPMNPMNPPRIRSRRPPIGKSTSNSFASNSSFYRRDSTSKIQQAKKTQQAPAPPVDIFAELIHNVVSFFDNQANQGASQPPIAPSAEHQDDYNYEDMLREHGLAPPNEEAEEAQNLME</sequence>
<feature type="coiled-coil region" evidence="1">
    <location>
        <begin position="312"/>
        <end position="400"/>
    </location>
</feature>
<dbReference type="SUPFAM" id="SSF90257">
    <property type="entry name" value="Myosin rod fragments"/>
    <property type="match status" value="1"/>
</dbReference>
<keyword evidence="1" id="KW-0175">Coiled coil</keyword>
<feature type="coiled-coil region" evidence="1">
    <location>
        <begin position="185"/>
        <end position="279"/>
    </location>
</feature>
<evidence type="ECO:0000256" key="1">
    <source>
        <dbReference type="SAM" id="Coils"/>
    </source>
</evidence>
<feature type="region of interest" description="Disordered" evidence="2">
    <location>
        <begin position="486"/>
        <end position="531"/>
    </location>
</feature>
<dbReference type="AlphaFoldDB" id="A0A6G0WHT9"/>
<proteinExistence type="predicted"/>
<dbReference type="VEuPathDB" id="FungiDB:AeMF1_015067"/>
<accession>A0A6G0WHT9</accession>
<dbReference type="Proteomes" id="UP000481153">
    <property type="component" value="Unassembled WGS sequence"/>
</dbReference>
<dbReference type="EMBL" id="VJMJ01000210">
    <property type="protein sequence ID" value="KAF0726749.1"/>
    <property type="molecule type" value="Genomic_DNA"/>
</dbReference>
<reference evidence="3 4" key="1">
    <citation type="submission" date="2019-07" db="EMBL/GenBank/DDBJ databases">
        <title>Genomics analysis of Aphanomyces spp. identifies a new class of oomycete effector associated with host adaptation.</title>
        <authorList>
            <person name="Gaulin E."/>
        </authorList>
    </citation>
    <scope>NUCLEOTIDE SEQUENCE [LARGE SCALE GENOMIC DNA]</scope>
    <source>
        <strain evidence="3 4">ATCC 201684</strain>
    </source>
</reference>
<feature type="compositionally biased region" description="Basic and acidic residues" evidence="2">
    <location>
        <begin position="500"/>
        <end position="515"/>
    </location>
</feature>
<organism evidence="3 4">
    <name type="scientific">Aphanomyces euteiches</name>
    <dbReference type="NCBI Taxonomy" id="100861"/>
    <lineage>
        <taxon>Eukaryota</taxon>
        <taxon>Sar</taxon>
        <taxon>Stramenopiles</taxon>
        <taxon>Oomycota</taxon>
        <taxon>Saprolegniomycetes</taxon>
        <taxon>Saprolegniales</taxon>
        <taxon>Verrucalvaceae</taxon>
        <taxon>Aphanomyces</taxon>
    </lineage>
</organism>
<keyword evidence="4" id="KW-1185">Reference proteome</keyword>
<dbReference type="Gene3D" id="1.10.287.1490">
    <property type="match status" value="1"/>
</dbReference>
<feature type="compositionally biased region" description="Low complexity" evidence="2">
    <location>
        <begin position="453"/>
        <end position="463"/>
    </location>
</feature>
<feature type="region of interest" description="Disordered" evidence="2">
    <location>
        <begin position="413"/>
        <end position="465"/>
    </location>
</feature>
<feature type="coiled-coil region" evidence="1">
    <location>
        <begin position="86"/>
        <end position="152"/>
    </location>
</feature>
<gene>
    <name evidence="3" type="ORF">Ae201684_015145</name>
</gene>
<name>A0A6G0WHT9_9STRA</name>
<evidence type="ECO:0000313" key="3">
    <source>
        <dbReference type="EMBL" id="KAF0726749.1"/>
    </source>
</evidence>
<evidence type="ECO:0000256" key="2">
    <source>
        <dbReference type="SAM" id="MobiDB-lite"/>
    </source>
</evidence>
<comment type="caution">
    <text evidence="3">The sequence shown here is derived from an EMBL/GenBank/DDBJ whole genome shotgun (WGS) entry which is preliminary data.</text>
</comment>
<protein>
    <submittedName>
        <fullName evidence="3">Uncharacterized protein</fullName>
    </submittedName>
</protein>